<dbReference type="RefSeq" id="WP_255321097.1">
    <property type="nucleotide sequence ID" value="NZ_BOPJ01000002.1"/>
</dbReference>
<evidence type="ECO:0000313" key="2">
    <source>
        <dbReference type="Proteomes" id="UP001622370"/>
    </source>
</evidence>
<dbReference type="InterPro" id="IPR051616">
    <property type="entry name" value="Cul2-RING_E3_ligase_SR"/>
</dbReference>
<dbReference type="InterPro" id="IPR036770">
    <property type="entry name" value="Ankyrin_rpt-contain_sf"/>
</dbReference>
<dbReference type="SMART" id="SM00248">
    <property type="entry name" value="ANK"/>
    <property type="match status" value="3"/>
</dbReference>
<proteinExistence type="predicted"/>
<dbReference type="EMBL" id="JBJGWJ010000001">
    <property type="protein sequence ID" value="MFK8292454.1"/>
    <property type="molecule type" value="Genomic_DNA"/>
</dbReference>
<dbReference type="PANTHER" id="PTHR46224">
    <property type="entry name" value="ANKYRIN REPEAT FAMILY PROTEIN"/>
    <property type="match status" value="1"/>
</dbReference>
<gene>
    <name evidence="1" type="ORF">ACI76L_01535</name>
</gene>
<dbReference type="Gene3D" id="1.25.40.20">
    <property type="entry name" value="Ankyrin repeat-containing domain"/>
    <property type="match status" value="1"/>
</dbReference>
<dbReference type="InterPro" id="IPR002110">
    <property type="entry name" value="Ankyrin_rpt"/>
</dbReference>
<keyword evidence="2" id="KW-1185">Reference proteome</keyword>
<sequence>MKTVIGFVIFLILLGLIYSSDLGFRSRKYANRAQNPPAKVFRDEALSAAQKIFDGDIKGMEQEIKQKNINLNALDPEKGYTLLMYATIIEDMKAMRRLLELGADPNIIIPAGDNTPLAHAAALDNYKMLDLLFEFKADPNPKIGRSPLIDVLLMGGFERTKKKMVDYLLAHGADINNIPLSGDNTMEAVTRINLDMAFYFLEKGGQPIIEGTNLSPMARYIQSEEKWLKKVNKSETEYSKKLLSLKQLLIDKYGVQFPYEKDTLQEAKLRIKLYEALSPQDKISINFKYNYGENSYQEDLEILKNKE</sequence>
<dbReference type="Proteomes" id="UP001622370">
    <property type="component" value="Unassembled WGS sequence"/>
</dbReference>
<evidence type="ECO:0000313" key="1">
    <source>
        <dbReference type="EMBL" id="MFK8292454.1"/>
    </source>
</evidence>
<accession>A0ABW8Q937</accession>
<comment type="caution">
    <text evidence="1">The sequence shown here is derived from an EMBL/GenBank/DDBJ whole genome shotgun (WGS) entry which is preliminary data.</text>
</comment>
<reference evidence="1 2" key="1">
    <citation type="journal article" date="2016" name="Sci. Rep.">
        <title>Whole genome sequencing identifies a novel species of the genus Capnocytophaga isolated from dog and cat bite wounds in humans.</title>
        <authorList>
            <person name="Zangenah S."/>
            <person name="Abbasi N."/>
            <person name="Andersson A.F."/>
            <person name="Bergman P."/>
        </authorList>
    </citation>
    <scope>NUCLEOTIDE SEQUENCE [LARGE SCALE GENOMIC DNA]</scope>
    <source>
        <strain evidence="1 2">W5</strain>
    </source>
</reference>
<protein>
    <submittedName>
        <fullName evidence="1">Ankyrin repeat domain-containing protein</fullName>
    </submittedName>
</protein>
<dbReference type="SUPFAM" id="SSF48403">
    <property type="entry name" value="Ankyrin repeat"/>
    <property type="match status" value="1"/>
</dbReference>
<name>A0ABW8Q937_9FLAO</name>
<organism evidence="1 2">
    <name type="scientific">Capnocytophaga stomatis</name>
    <dbReference type="NCBI Taxonomy" id="1848904"/>
    <lineage>
        <taxon>Bacteria</taxon>
        <taxon>Pseudomonadati</taxon>
        <taxon>Bacteroidota</taxon>
        <taxon>Flavobacteriia</taxon>
        <taxon>Flavobacteriales</taxon>
        <taxon>Flavobacteriaceae</taxon>
        <taxon>Capnocytophaga</taxon>
    </lineage>
</organism>
<dbReference type="Pfam" id="PF12796">
    <property type="entry name" value="Ank_2"/>
    <property type="match status" value="1"/>
</dbReference>